<dbReference type="EMBL" id="UINC01093615">
    <property type="protein sequence ID" value="SVC48175.1"/>
    <property type="molecule type" value="Genomic_DNA"/>
</dbReference>
<protein>
    <submittedName>
        <fullName evidence="1">Uncharacterized protein</fullName>
    </submittedName>
</protein>
<gene>
    <name evidence="1" type="ORF">METZ01_LOCUS301029</name>
</gene>
<feature type="non-terminal residue" evidence="1">
    <location>
        <position position="1"/>
    </location>
</feature>
<sequence length="29" mass="3463">CYFTIFILQRVYENGLKTHSPKLLNMTMT</sequence>
<evidence type="ECO:0000313" key="1">
    <source>
        <dbReference type="EMBL" id="SVC48175.1"/>
    </source>
</evidence>
<proteinExistence type="predicted"/>
<name>A0A382MJ80_9ZZZZ</name>
<accession>A0A382MJ80</accession>
<reference evidence="1" key="1">
    <citation type="submission" date="2018-05" db="EMBL/GenBank/DDBJ databases">
        <authorList>
            <person name="Lanie J.A."/>
            <person name="Ng W.-L."/>
            <person name="Kazmierczak K.M."/>
            <person name="Andrzejewski T.M."/>
            <person name="Davidsen T.M."/>
            <person name="Wayne K.J."/>
            <person name="Tettelin H."/>
            <person name="Glass J.I."/>
            <person name="Rusch D."/>
            <person name="Podicherti R."/>
            <person name="Tsui H.-C.T."/>
            <person name="Winkler M.E."/>
        </authorList>
    </citation>
    <scope>NUCLEOTIDE SEQUENCE</scope>
</reference>
<dbReference type="AlphaFoldDB" id="A0A382MJ80"/>
<organism evidence="1">
    <name type="scientific">marine metagenome</name>
    <dbReference type="NCBI Taxonomy" id="408172"/>
    <lineage>
        <taxon>unclassified sequences</taxon>
        <taxon>metagenomes</taxon>
        <taxon>ecological metagenomes</taxon>
    </lineage>
</organism>